<dbReference type="Proteomes" id="UP000067476">
    <property type="component" value="Chromosome"/>
</dbReference>
<organism evidence="1 2">
    <name type="scientific">Spiroplasma litorale</name>
    <dbReference type="NCBI Taxonomy" id="216942"/>
    <lineage>
        <taxon>Bacteria</taxon>
        <taxon>Bacillati</taxon>
        <taxon>Mycoplasmatota</taxon>
        <taxon>Mollicutes</taxon>
        <taxon>Entomoplasmatales</taxon>
        <taxon>Spiroplasmataceae</taxon>
        <taxon>Spiroplasma</taxon>
    </lineage>
</organism>
<dbReference type="AlphaFoldDB" id="A0A0K1W2C7"/>
<proteinExistence type="predicted"/>
<dbReference type="STRING" id="216942.SLITO_v1c06200"/>
<dbReference type="RefSeq" id="WP_075058350.1">
    <property type="nucleotide sequence ID" value="NZ_CP012357.1"/>
</dbReference>
<protein>
    <submittedName>
        <fullName evidence="1">Uncharacterized protein</fullName>
    </submittedName>
</protein>
<dbReference type="KEGG" id="sll:SLITO_v1c06200"/>
<evidence type="ECO:0000313" key="2">
    <source>
        <dbReference type="Proteomes" id="UP000067476"/>
    </source>
</evidence>
<name>A0A0K1W2C7_9MOLU</name>
<accession>A0A0K1W2C7</accession>
<gene>
    <name evidence="1" type="ORF">SLITO_v1c06200</name>
</gene>
<evidence type="ECO:0000313" key="1">
    <source>
        <dbReference type="EMBL" id="AKX34252.1"/>
    </source>
</evidence>
<dbReference type="PATRIC" id="fig|216942.3.peg.629"/>
<keyword evidence="2" id="KW-1185">Reference proteome</keyword>
<reference evidence="1 2" key="1">
    <citation type="journal article" date="2015" name="Genome Announc.">
        <title>Complete Genome Sequence of Spiroplasma litorale TN-1T (DSM 21781), a Bacterium Isolated from a Green-Eyed Horsefly (Tabanus nigrovittatus).</title>
        <authorList>
            <person name="Lo W.S."/>
            <person name="Lai Y.C."/>
            <person name="Lien Y.W."/>
            <person name="Wang T.H."/>
            <person name="Kuo C.H."/>
        </authorList>
    </citation>
    <scope>NUCLEOTIDE SEQUENCE [LARGE SCALE GENOMIC DNA]</scope>
    <source>
        <strain evidence="1 2">TN-1</strain>
    </source>
</reference>
<dbReference type="EMBL" id="CP012357">
    <property type="protein sequence ID" value="AKX34252.1"/>
    <property type="molecule type" value="Genomic_DNA"/>
</dbReference>
<sequence>MYYSDSNDLNIVKTFKDYIKKSNLIYIVSPFISKEAFLVFKNEFDFFVNKGGIINVITSTFNETWESFNYDDLKYISDMYKDSINIKVQNVKRGEKPLHKKMFFLVMIKILRYSQEVQILVIVGYLVKKIVYFCMMNKNIMLIKILSICEIIMEVIT</sequence>
<dbReference type="OrthoDB" id="389680at2"/>
<dbReference type="Gene3D" id="3.30.870.10">
    <property type="entry name" value="Endonuclease Chain A"/>
    <property type="match status" value="1"/>
</dbReference>